<sequence length="150" mass="17143">MNTLTIPQIFANFSFYKENYLSIINNADQYYVPVQGAEVQIWPLTAHQLFLGDLLQLWFAGKWTVDNKRKLLINTILRDKTLDQTEQDLFVYEIKGSSISGEDSSTAWSRSENKAVDISVGSIFQFYCVFKGLSRPIQTFNSAEKLKSAI</sequence>
<reference evidence="1 2" key="1">
    <citation type="submission" date="2019-11" db="EMBL/GenBank/DDBJ databases">
        <authorList>
            <person name="An D."/>
        </authorList>
    </citation>
    <scope>NUCLEOTIDE SEQUENCE [LARGE SCALE GENOMIC DNA]</scope>
    <source>
        <strain evidence="1 2">YIM 103518</strain>
    </source>
</reference>
<evidence type="ECO:0000313" key="1">
    <source>
        <dbReference type="EMBL" id="MTD11888.1"/>
    </source>
</evidence>
<dbReference type="EMBL" id="WLYL01000037">
    <property type="protein sequence ID" value="MTD11888.1"/>
    <property type="molecule type" value="Genomic_DNA"/>
</dbReference>
<dbReference type="RefSeq" id="WP_154773444.1">
    <property type="nucleotide sequence ID" value="NZ_JAXHPE010000028.1"/>
</dbReference>
<dbReference type="AlphaFoldDB" id="A0A6L6GHB9"/>
<comment type="caution">
    <text evidence="1">The sequence shown here is derived from an EMBL/GenBank/DDBJ whole genome shotgun (WGS) entry which is preliminary data.</text>
</comment>
<proteinExistence type="predicted"/>
<gene>
    <name evidence="1" type="ORF">GIX10_10705</name>
</gene>
<accession>A0A6L6GHB9</accession>
<protein>
    <submittedName>
        <fullName evidence="1">Uncharacterized protein</fullName>
    </submittedName>
</protein>
<evidence type="ECO:0000313" key="2">
    <source>
        <dbReference type="Proteomes" id="UP000473854"/>
    </source>
</evidence>
<organism evidence="1 2">
    <name type="scientific">Acinetobacter faecalis</name>
    <dbReference type="NCBI Taxonomy" id="2665161"/>
    <lineage>
        <taxon>Bacteria</taxon>
        <taxon>Pseudomonadati</taxon>
        <taxon>Pseudomonadota</taxon>
        <taxon>Gammaproteobacteria</taxon>
        <taxon>Moraxellales</taxon>
        <taxon>Moraxellaceae</taxon>
        <taxon>Acinetobacter</taxon>
    </lineage>
</organism>
<dbReference type="Proteomes" id="UP000473854">
    <property type="component" value="Unassembled WGS sequence"/>
</dbReference>
<name>A0A6L6GHB9_9GAMM</name>